<dbReference type="EMBL" id="HBEL01009191">
    <property type="protein sequence ID" value="CAD8408279.1"/>
    <property type="molecule type" value="Transcribed_RNA"/>
</dbReference>
<organism evidence="4">
    <name type="scientific">Proboscia inermis</name>
    <dbReference type="NCBI Taxonomy" id="420281"/>
    <lineage>
        <taxon>Eukaryota</taxon>
        <taxon>Sar</taxon>
        <taxon>Stramenopiles</taxon>
        <taxon>Ochrophyta</taxon>
        <taxon>Bacillariophyta</taxon>
        <taxon>Coscinodiscophyceae</taxon>
        <taxon>Rhizosoleniophycidae</taxon>
        <taxon>Rhizosoleniales</taxon>
        <taxon>Rhizosoleniaceae</taxon>
        <taxon>Proboscia</taxon>
    </lineage>
</organism>
<name>A0A7S0GAF6_9STRA</name>
<sequence>MTHALFSTCLALFSFLLLACPVPGVSGFIAGAKRCQFATRSHLQTRVFLSSAVDQVDPQRFDVTVEKPLGIILGENVENEAKGVFCLECEEGSAAFSAGVRPGDVIASVGETDVTALAFEDVMSMLGDAESPVMMSLDRAVAIEEVKLDKPKAKMSPKRMPSAKKLAKASTSVNFWKDPLMIGSAAFTVLFPLGIYLASKSVGS</sequence>
<dbReference type="InterPro" id="IPR001478">
    <property type="entry name" value="PDZ"/>
</dbReference>
<evidence type="ECO:0000256" key="2">
    <source>
        <dbReference type="SAM" id="SignalP"/>
    </source>
</evidence>
<feature type="domain" description="PDZ" evidence="3">
    <location>
        <begin position="62"/>
        <end position="141"/>
    </location>
</feature>
<keyword evidence="2" id="KW-0732">Signal</keyword>
<protein>
    <recommendedName>
        <fullName evidence="3">PDZ domain-containing protein</fullName>
    </recommendedName>
</protein>
<feature type="signal peptide" evidence="2">
    <location>
        <begin position="1"/>
        <end position="27"/>
    </location>
</feature>
<keyword evidence="1" id="KW-0812">Transmembrane</keyword>
<dbReference type="SMART" id="SM00228">
    <property type="entry name" value="PDZ"/>
    <property type="match status" value="1"/>
</dbReference>
<reference evidence="4" key="1">
    <citation type="submission" date="2021-01" db="EMBL/GenBank/DDBJ databases">
        <authorList>
            <person name="Corre E."/>
            <person name="Pelletier E."/>
            <person name="Niang G."/>
            <person name="Scheremetjew M."/>
            <person name="Finn R."/>
            <person name="Kale V."/>
            <person name="Holt S."/>
            <person name="Cochrane G."/>
            <person name="Meng A."/>
            <person name="Brown T."/>
            <person name="Cohen L."/>
        </authorList>
    </citation>
    <scope>NUCLEOTIDE SEQUENCE</scope>
    <source>
        <strain evidence="4">CCAP1064/1</strain>
    </source>
</reference>
<dbReference type="AlphaFoldDB" id="A0A7S0GAF6"/>
<dbReference type="PROSITE" id="PS50106">
    <property type="entry name" value="PDZ"/>
    <property type="match status" value="1"/>
</dbReference>
<evidence type="ECO:0000259" key="3">
    <source>
        <dbReference type="PROSITE" id="PS50106"/>
    </source>
</evidence>
<keyword evidence="1" id="KW-0472">Membrane</keyword>
<feature type="chain" id="PRO_5030548495" description="PDZ domain-containing protein" evidence="2">
    <location>
        <begin position="28"/>
        <end position="204"/>
    </location>
</feature>
<dbReference type="SUPFAM" id="SSF50156">
    <property type="entry name" value="PDZ domain-like"/>
    <property type="match status" value="1"/>
</dbReference>
<dbReference type="InterPro" id="IPR036034">
    <property type="entry name" value="PDZ_sf"/>
</dbReference>
<feature type="transmembrane region" description="Helical" evidence="1">
    <location>
        <begin position="180"/>
        <end position="198"/>
    </location>
</feature>
<dbReference type="Gene3D" id="2.30.42.10">
    <property type="match status" value="1"/>
</dbReference>
<dbReference type="Pfam" id="PF00595">
    <property type="entry name" value="PDZ"/>
    <property type="match status" value="1"/>
</dbReference>
<proteinExistence type="predicted"/>
<accession>A0A7S0GAF6</accession>
<gene>
    <name evidence="4" type="ORF">PINE0816_LOCUS4399</name>
</gene>
<evidence type="ECO:0000313" key="4">
    <source>
        <dbReference type="EMBL" id="CAD8408279.1"/>
    </source>
</evidence>
<evidence type="ECO:0000256" key="1">
    <source>
        <dbReference type="SAM" id="Phobius"/>
    </source>
</evidence>
<keyword evidence="1" id="KW-1133">Transmembrane helix</keyword>